<comment type="caution">
    <text evidence="1">The sequence shown here is derived from an EMBL/GenBank/DDBJ whole genome shotgun (WGS) entry which is preliminary data.</text>
</comment>
<dbReference type="OrthoDB" id="1675670at2"/>
<dbReference type="InterPro" id="IPR021617">
    <property type="entry name" value="DUF3231"/>
</dbReference>
<evidence type="ECO:0000313" key="1">
    <source>
        <dbReference type="EMBL" id="GAE36699.1"/>
    </source>
</evidence>
<gene>
    <name evidence="1" type="ORF">JCM9157_3912</name>
</gene>
<sequence>MPENPAITSSELGTLWLTYQEKTMILRMLDYFIEKADDDKAENIMNDLYGEIDQCVNKIAAILKREGAAVPIAFTEHDVHKEVPKLYDNGFDIMFVRLLKEISMALHSLNMTMSYREDIVLLYDELTDITQKYYHLCTQYLLEKGMIARPPYVNMPKAVGFVKDTNYLSGLQINPFTKRRTLNSIEVAHLYHIIDSNVLGMNMITGFAQCATKEEVRKYFIEGATLAKSIIKELSEILLDDNIHTPMSPGGNPTLSTVAPFSDKLMMYCTSLFCSFALGGNSLGTAFSMRNDLPVKMAAFMKDTLQYAHKGAKIMINNGWMEEPPQMEERNQL</sequence>
<reference evidence="1 2" key="1">
    <citation type="journal article" date="2014" name="Genome Announc.">
        <title>Draft Genome Sequences of Three Alkaliphilic Bacillus Strains, Bacillus wakoensis JCM 9140T, Bacillus akibai JCM 9157T, and Bacillus hemicellulosilyticus JCM 9152T.</title>
        <authorList>
            <person name="Yuki M."/>
            <person name="Oshima K."/>
            <person name="Suda W."/>
            <person name="Oshida Y."/>
            <person name="Kitamura K."/>
            <person name="Iida T."/>
            <person name="Hattori M."/>
            <person name="Ohkuma M."/>
        </authorList>
    </citation>
    <scope>NUCLEOTIDE SEQUENCE [LARGE SCALE GENOMIC DNA]</scope>
    <source>
        <strain evidence="1 2">JCM 9157</strain>
    </source>
</reference>
<dbReference type="Pfam" id="PF11553">
    <property type="entry name" value="DUF3231"/>
    <property type="match status" value="2"/>
</dbReference>
<dbReference type="Proteomes" id="UP000018896">
    <property type="component" value="Unassembled WGS sequence"/>
</dbReference>
<evidence type="ECO:0000313" key="2">
    <source>
        <dbReference type="Proteomes" id="UP000018896"/>
    </source>
</evidence>
<dbReference type="STRING" id="1236973.JCM9157_3912"/>
<proteinExistence type="predicted"/>
<keyword evidence="2" id="KW-1185">Reference proteome</keyword>
<dbReference type="InterPro" id="IPR012347">
    <property type="entry name" value="Ferritin-like"/>
</dbReference>
<dbReference type="Gene3D" id="1.20.1260.10">
    <property type="match status" value="2"/>
</dbReference>
<dbReference type="eggNOG" id="ENOG502ZATW">
    <property type="taxonomic scope" value="Bacteria"/>
</dbReference>
<dbReference type="AlphaFoldDB" id="W4QZF8"/>
<dbReference type="EMBL" id="BAUV01000040">
    <property type="protein sequence ID" value="GAE36699.1"/>
    <property type="molecule type" value="Genomic_DNA"/>
</dbReference>
<accession>W4QZF8</accession>
<evidence type="ECO:0008006" key="3">
    <source>
        <dbReference type="Google" id="ProtNLM"/>
    </source>
</evidence>
<organism evidence="1 2">
    <name type="scientific">Halalkalibacter akibai (strain ATCC 43226 / DSM 21942 / CIP 109018 / JCM 9157 / 1139)</name>
    <name type="common">Bacillus akibai</name>
    <dbReference type="NCBI Taxonomy" id="1236973"/>
    <lineage>
        <taxon>Bacteria</taxon>
        <taxon>Bacillati</taxon>
        <taxon>Bacillota</taxon>
        <taxon>Bacilli</taxon>
        <taxon>Bacillales</taxon>
        <taxon>Bacillaceae</taxon>
        <taxon>Halalkalibacter</taxon>
    </lineage>
</organism>
<protein>
    <recommendedName>
        <fullName evidence="3">DUF3231 family protein</fullName>
    </recommendedName>
</protein>
<name>W4QZF8_HALA3</name>
<dbReference type="RefSeq" id="WP_035666832.1">
    <property type="nucleotide sequence ID" value="NZ_BAUV01000040.1"/>
</dbReference>